<accession>A0ABP1AEM9</accession>
<evidence type="ECO:0000313" key="3">
    <source>
        <dbReference type="Proteomes" id="UP001497522"/>
    </source>
</evidence>
<keyword evidence="3" id="KW-1185">Reference proteome</keyword>
<proteinExistence type="predicted"/>
<feature type="region of interest" description="Disordered" evidence="1">
    <location>
        <begin position="1"/>
        <end position="25"/>
    </location>
</feature>
<protein>
    <submittedName>
        <fullName evidence="2">Uncharacterized protein</fullName>
    </submittedName>
</protein>
<reference evidence="2" key="1">
    <citation type="submission" date="2024-03" db="EMBL/GenBank/DDBJ databases">
        <authorList>
            <consortium name="ELIXIR-Norway"/>
            <consortium name="Elixir Norway"/>
        </authorList>
    </citation>
    <scope>NUCLEOTIDE SEQUENCE</scope>
</reference>
<feature type="compositionally biased region" description="Basic and acidic residues" evidence="1">
    <location>
        <begin position="68"/>
        <end position="77"/>
    </location>
</feature>
<name>A0ABP1AEM9_9BRYO</name>
<gene>
    <name evidence="2" type="ORF">CSSPJE1EN2_LOCUS3958</name>
</gene>
<sequence>MTKLASSLGLNHDKPSLVTRRHPESAYTSKAKLNFGFREANSHQALYLAANTNLSVALEVVNLEVEDAKDNQEDLRESWTFQRRKKHTPRIASPRQALP</sequence>
<dbReference type="EMBL" id="OZ023712">
    <property type="protein sequence ID" value="CAK9860963.1"/>
    <property type="molecule type" value="Genomic_DNA"/>
</dbReference>
<feature type="region of interest" description="Disordered" evidence="1">
    <location>
        <begin position="68"/>
        <end position="99"/>
    </location>
</feature>
<dbReference type="Proteomes" id="UP001497522">
    <property type="component" value="Chromosome 11"/>
</dbReference>
<evidence type="ECO:0000313" key="2">
    <source>
        <dbReference type="EMBL" id="CAK9860963.1"/>
    </source>
</evidence>
<organism evidence="2 3">
    <name type="scientific">Sphagnum jensenii</name>
    <dbReference type="NCBI Taxonomy" id="128206"/>
    <lineage>
        <taxon>Eukaryota</taxon>
        <taxon>Viridiplantae</taxon>
        <taxon>Streptophyta</taxon>
        <taxon>Embryophyta</taxon>
        <taxon>Bryophyta</taxon>
        <taxon>Sphagnophytina</taxon>
        <taxon>Sphagnopsida</taxon>
        <taxon>Sphagnales</taxon>
        <taxon>Sphagnaceae</taxon>
        <taxon>Sphagnum</taxon>
    </lineage>
</organism>
<evidence type="ECO:0000256" key="1">
    <source>
        <dbReference type="SAM" id="MobiDB-lite"/>
    </source>
</evidence>